<keyword evidence="3" id="KW-0472">Membrane</keyword>
<dbReference type="PANTHER" id="PTHR11844:SF33">
    <property type="entry name" value="TISSUE INHIBITOR OF METALLOPROTEINASE"/>
    <property type="match status" value="1"/>
</dbReference>
<feature type="signal peptide" evidence="4">
    <location>
        <begin position="1"/>
        <end position="22"/>
    </location>
</feature>
<sequence length="189" mass="19763">MRKRMMTILLCSLLAMAVIGFAAPADVFACSCAAPPSVQSEMNRKTAIFAGKVKDVKQPGKIGFAQSSADPVRVTFEVTTVWKGQVASTTEVYTAMSSASCGYTGFAVNQSYLVSAYGTSDRLETGMCEMTKPLSAASLELAELGTGQAPDPSKAVAEGSYIVPAVAAVSVLVLAAAAALFVMSRRRRT</sequence>
<feature type="transmembrane region" description="Helical" evidence="3">
    <location>
        <begin position="161"/>
        <end position="183"/>
    </location>
</feature>
<name>A0A927GXR1_9BACL</name>
<dbReference type="GO" id="GO:0051045">
    <property type="term" value="P:negative regulation of membrane protein ectodomain proteolysis"/>
    <property type="evidence" value="ECO:0007669"/>
    <property type="project" value="TreeGrafter"/>
</dbReference>
<comment type="subcellular location">
    <subcellularLocation>
        <location evidence="1">Secreted</location>
    </subcellularLocation>
</comment>
<evidence type="ECO:0000313" key="5">
    <source>
        <dbReference type="EMBL" id="MBD2860795.1"/>
    </source>
</evidence>
<dbReference type="Pfam" id="PF00965">
    <property type="entry name" value="TIMP"/>
    <property type="match status" value="1"/>
</dbReference>
<protein>
    <recommendedName>
        <fullName evidence="7">Tissue inhibitor of metalloproteinase</fullName>
    </recommendedName>
</protein>
<dbReference type="EMBL" id="JACXJA010000003">
    <property type="protein sequence ID" value="MBD2860795.1"/>
    <property type="molecule type" value="Genomic_DNA"/>
</dbReference>
<dbReference type="RefSeq" id="WP_190924246.1">
    <property type="nucleotide sequence ID" value="NZ_JACXJA010000003.1"/>
</dbReference>
<evidence type="ECO:0000256" key="1">
    <source>
        <dbReference type="ARBA" id="ARBA00004613"/>
    </source>
</evidence>
<keyword evidence="3" id="KW-0812">Transmembrane</keyword>
<dbReference type="SUPFAM" id="SSF50242">
    <property type="entry name" value="TIMP-like"/>
    <property type="match status" value="1"/>
</dbReference>
<evidence type="ECO:0000256" key="4">
    <source>
        <dbReference type="SAM" id="SignalP"/>
    </source>
</evidence>
<dbReference type="AlphaFoldDB" id="A0A927GXR1"/>
<dbReference type="GO" id="GO:0008191">
    <property type="term" value="F:metalloendopeptidase inhibitor activity"/>
    <property type="evidence" value="ECO:0007669"/>
    <property type="project" value="InterPro"/>
</dbReference>
<keyword evidence="3" id="KW-1133">Transmembrane helix</keyword>
<evidence type="ECO:0000256" key="2">
    <source>
        <dbReference type="ARBA" id="ARBA00022525"/>
    </source>
</evidence>
<reference evidence="5" key="1">
    <citation type="submission" date="2020-09" db="EMBL/GenBank/DDBJ databases">
        <title>A novel bacterium of genus Paenibacillus, isolated from South China Sea.</title>
        <authorList>
            <person name="Huang H."/>
            <person name="Mo K."/>
            <person name="Hu Y."/>
        </authorList>
    </citation>
    <scope>NUCLEOTIDE SEQUENCE</scope>
    <source>
        <strain evidence="5">IB182363</strain>
    </source>
</reference>
<accession>A0A927GXR1</accession>
<dbReference type="InterPro" id="IPR008993">
    <property type="entry name" value="TIMP-like_OB-fold"/>
</dbReference>
<dbReference type="PANTHER" id="PTHR11844">
    <property type="entry name" value="METALLOPROTEASE INHIBITOR"/>
    <property type="match status" value="1"/>
</dbReference>
<evidence type="ECO:0000313" key="6">
    <source>
        <dbReference type="Proteomes" id="UP000639396"/>
    </source>
</evidence>
<dbReference type="GO" id="GO:0002020">
    <property type="term" value="F:protease binding"/>
    <property type="evidence" value="ECO:0007669"/>
    <property type="project" value="TreeGrafter"/>
</dbReference>
<keyword evidence="2" id="KW-0964">Secreted</keyword>
<dbReference type="GO" id="GO:0031012">
    <property type="term" value="C:extracellular matrix"/>
    <property type="evidence" value="ECO:0007669"/>
    <property type="project" value="TreeGrafter"/>
</dbReference>
<evidence type="ECO:0000256" key="3">
    <source>
        <dbReference type="SAM" id="Phobius"/>
    </source>
</evidence>
<evidence type="ECO:0008006" key="7">
    <source>
        <dbReference type="Google" id="ProtNLM"/>
    </source>
</evidence>
<dbReference type="InterPro" id="IPR001820">
    <property type="entry name" value="TIMP"/>
</dbReference>
<dbReference type="Proteomes" id="UP000639396">
    <property type="component" value="Unassembled WGS sequence"/>
</dbReference>
<dbReference type="GO" id="GO:0005615">
    <property type="term" value="C:extracellular space"/>
    <property type="evidence" value="ECO:0007669"/>
    <property type="project" value="TreeGrafter"/>
</dbReference>
<dbReference type="Gene3D" id="2.40.50.120">
    <property type="match status" value="1"/>
</dbReference>
<organism evidence="5 6">
    <name type="scientific">Paenibacillus oceani</name>
    <dbReference type="NCBI Taxonomy" id="2772510"/>
    <lineage>
        <taxon>Bacteria</taxon>
        <taxon>Bacillati</taxon>
        <taxon>Bacillota</taxon>
        <taxon>Bacilli</taxon>
        <taxon>Bacillales</taxon>
        <taxon>Paenibacillaceae</taxon>
        <taxon>Paenibacillus</taxon>
    </lineage>
</organism>
<keyword evidence="4" id="KW-0732">Signal</keyword>
<gene>
    <name evidence="5" type="ORF">IDH45_02200</name>
</gene>
<comment type="caution">
    <text evidence="5">The sequence shown here is derived from an EMBL/GenBank/DDBJ whole genome shotgun (WGS) entry which is preliminary data.</text>
</comment>
<proteinExistence type="predicted"/>
<feature type="chain" id="PRO_5038908202" description="Tissue inhibitor of metalloproteinase" evidence="4">
    <location>
        <begin position="23"/>
        <end position="189"/>
    </location>
</feature>
<keyword evidence="6" id="KW-1185">Reference proteome</keyword>